<dbReference type="AlphaFoldDB" id="A0A1M5PVT5"/>
<organism evidence="1 2">
    <name type="scientific">Bradyrhizobium erythrophlei</name>
    <dbReference type="NCBI Taxonomy" id="1437360"/>
    <lineage>
        <taxon>Bacteria</taxon>
        <taxon>Pseudomonadati</taxon>
        <taxon>Pseudomonadota</taxon>
        <taxon>Alphaproteobacteria</taxon>
        <taxon>Hyphomicrobiales</taxon>
        <taxon>Nitrobacteraceae</taxon>
        <taxon>Bradyrhizobium</taxon>
    </lineage>
</organism>
<reference evidence="1 2" key="1">
    <citation type="submission" date="2016-11" db="EMBL/GenBank/DDBJ databases">
        <authorList>
            <person name="Jaros S."/>
            <person name="Januszkiewicz K."/>
            <person name="Wedrychowicz H."/>
        </authorList>
    </citation>
    <scope>NUCLEOTIDE SEQUENCE [LARGE SCALE GENOMIC DNA]</scope>
    <source>
        <strain evidence="1 2">GAS138</strain>
    </source>
</reference>
<dbReference type="EMBL" id="LT670817">
    <property type="protein sequence ID" value="SHH05766.1"/>
    <property type="molecule type" value="Genomic_DNA"/>
</dbReference>
<evidence type="ECO:0000313" key="1">
    <source>
        <dbReference type="EMBL" id="SHH05766.1"/>
    </source>
</evidence>
<evidence type="ECO:0000313" key="2">
    <source>
        <dbReference type="Proteomes" id="UP000189796"/>
    </source>
</evidence>
<sequence>MDQTGDPRVWGSGVIGFTVDFDTMNIIYEGGFHAPIVEMYDRFEMETDDPNEAEMLLVAFPPDGLIACILVENLYDRAVSIPEHPH</sequence>
<dbReference type="Proteomes" id="UP000189796">
    <property type="component" value="Chromosome I"/>
</dbReference>
<protein>
    <submittedName>
        <fullName evidence="1">Uncharacterized protein</fullName>
    </submittedName>
</protein>
<name>A0A1M5PVT5_9BRAD</name>
<proteinExistence type="predicted"/>
<accession>A0A1M5PVT5</accession>
<gene>
    <name evidence="1" type="ORF">SAMN05443248_3528</name>
</gene>